<keyword evidence="8" id="KW-0732">Signal</keyword>
<evidence type="ECO:0000256" key="4">
    <source>
        <dbReference type="ARBA" id="ARBA00022452"/>
    </source>
</evidence>
<evidence type="ECO:0000256" key="5">
    <source>
        <dbReference type="ARBA" id="ARBA00022692"/>
    </source>
</evidence>
<dbReference type="Pfam" id="PF02321">
    <property type="entry name" value="OEP"/>
    <property type="match status" value="1"/>
</dbReference>
<dbReference type="PANTHER" id="PTHR30026:SF20">
    <property type="entry name" value="OUTER MEMBRANE PROTEIN TOLC"/>
    <property type="match status" value="1"/>
</dbReference>
<dbReference type="EMBL" id="BAABCA010000007">
    <property type="protein sequence ID" value="GAA4239121.1"/>
    <property type="molecule type" value="Genomic_DNA"/>
</dbReference>
<keyword evidence="3" id="KW-0813">Transport</keyword>
<keyword evidence="5" id="KW-0812">Transmembrane</keyword>
<evidence type="ECO:0000256" key="2">
    <source>
        <dbReference type="ARBA" id="ARBA00007613"/>
    </source>
</evidence>
<dbReference type="Gene3D" id="1.20.1600.10">
    <property type="entry name" value="Outer membrane efflux proteins (OEP)"/>
    <property type="match status" value="1"/>
</dbReference>
<evidence type="ECO:0000256" key="6">
    <source>
        <dbReference type="ARBA" id="ARBA00023136"/>
    </source>
</evidence>
<comment type="similarity">
    <text evidence="2">Belongs to the outer membrane factor (OMF) (TC 1.B.17) family.</text>
</comment>
<keyword evidence="6" id="KW-0472">Membrane</keyword>
<evidence type="ECO:0000256" key="8">
    <source>
        <dbReference type="SAM" id="SignalP"/>
    </source>
</evidence>
<evidence type="ECO:0000256" key="7">
    <source>
        <dbReference type="ARBA" id="ARBA00023237"/>
    </source>
</evidence>
<feature type="chain" id="PRO_5045628233" evidence="8">
    <location>
        <begin position="19"/>
        <end position="467"/>
    </location>
</feature>
<reference evidence="10" key="1">
    <citation type="journal article" date="2019" name="Int. J. Syst. Evol. Microbiol.">
        <title>The Global Catalogue of Microorganisms (GCM) 10K type strain sequencing project: providing services to taxonomists for standard genome sequencing and annotation.</title>
        <authorList>
            <consortium name="The Broad Institute Genomics Platform"/>
            <consortium name="The Broad Institute Genome Sequencing Center for Infectious Disease"/>
            <person name="Wu L."/>
            <person name="Ma J."/>
        </authorList>
    </citation>
    <scope>NUCLEOTIDE SEQUENCE [LARGE SCALE GENOMIC DNA]</scope>
    <source>
        <strain evidence="10">JCM 17630</strain>
    </source>
</reference>
<dbReference type="InterPro" id="IPR051906">
    <property type="entry name" value="TolC-like"/>
</dbReference>
<dbReference type="InterPro" id="IPR003423">
    <property type="entry name" value="OMP_efflux"/>
</dbReference>
<dbReference type="RefSeq" id="WP_344789387.1">
    <property type="nucleotide sequence ID" value="NZ_BAABCA010000007.1"/>
</dbReference>
<accession>A0ABP8CGU3</accession>
<evidence type="ECO:0000256" key="3">
    <source>
        <dbReference type="ARBA" id="ARBA00022448"/>
    </source>
</evidence>
<sequence length="467" mass="53846">MRKQLFYILILVGGFASAQDSTSTISLSEYLGYVKSFHPIVKQANLVINESEAKLMKARGAFDPKLEVDYDRKKFKNTEYYDKLNASFKIPTWFGIELKGNFEENTGEFLNPESYVPTDGLYSAGVSVPVARGLLTNKRMAMLRQSRLYVKQAKADRQLLVNNILYKATVSYFNWLKTYNEKRVYQDFLDNAKIRFNGIKKSFEVGDKPAIDTLEARIALNNRKLNLEKSRIKFIKSTLELSNYLWLNNNTPIEIKPGIIPDVNTFETIDVTLNTSNLDIENFDIDSHPKLQSLDYKFKNLTIEKRLKRNNLLPQIDLQYNFLSKTPEVARSFSTSAYKSGVNVSFPLFLRKERGDLKLAKIKLQDTEFDIQNTRVSLKNKISAINQELESYTLQNLYTSTIVDDYSKLLKAEERKFFLGESSFFYVNTRESKLIDAKLKAINLENSFFKTKANLFNVLALSKVELN</sequence>
<dbReference type="PANTHER" id="PTHR30026">
    <property type="entry name" value="OUTER MEMBRANE PROTEIN TOLC"/>
    <property type="match status" value="1"/>
</dbReference>
<evidence type="ECO:0000313" key="9">
    <source>
        <dbReference type="EMBL" id="GAA4239121.1"/>
    </source>
</evidence>
<keyword evidence="10" id="KW-1185">Reference proteome</keyword>
<comment type="caution">
    <text evidence="9">The sequence shown here is derived from an EMBL/GenBank/DDBJ whole genome shotgun (WGS) entry which is preliminary data.</text>
</comment>
<dbReference type="Proteomes" id="UP001501496">
    <property type="component" value="Unassembled WGS sequence"/>
</dbReference>
<organism evidence="9 10">
    <name type="scientific">Postechiella marina</name>
    <dbReference type="NCBI Taxonomy" id="943941"/>
    <lineage>
        <taxon>Bacteria</taxon>
        <taxon>Pseudomonadati</taxon>
        <taxon>Bacteroidota</taxon>
        <taxon>Flavobacteriia</taxon>
        <taxon>Flavobacteriales</taxon>
        <taxon>Flavobacteriaceae</taxon>
        <taxon>Postechiella</taxon>
    </lineage>
</organism>
<dbReference type="SUPFAM" id="SSF56954">
    <property type="entry name" value="Outer membrane efflux proteins (OEP)"/>
    <property type="match status" value="1"/>
</dbReference>
<proteinExistence type="inferred from homology"/>
<protein>
    <submittedName>
        <fullName evidence="9">TolC family protein</fullName>
    </submittedName>
</protein>
<evidence type="ECO:0000256" key="1">
    <source>
        <dbReference type="ARBA" id="ARBA00004442"/>
    </source>
</evidence>
<keyword evidence="7" id="KW-0998">Cell outer membrane</keyword>
<feature type="signal peptide" evidence="8">
    <location>
        <begin position="1"/>
        <end position="18"/>
    </location>
</feature>
<keyword evidence="4" id="KW-1134">Transmembrane beta strand</keyword>
<gene>
    <name evidence="9" type="ORF">GCM10022291_32220</name>
</gene>
<evidence type="ECO:0000313" key="10">
    <source>
        <dbReference type="Proteomes" id="UP001501496"/>
    </source>
</evidence>
<name>A0ABP8CGU3_9FLAO</name>
<comment type="subcellular location">
    <subcellularLocation>
        <location evidence="1">Cell outer membrane</location>
    </subcellularLocation>
</comment>